<feature type="region of interest" description="Disordered" evidence="1">
    <location>
        <begin position="18"/>
        <end position="40"/>
    </location>
</feature>
<accession>A0AAV7I200</accession>
<dbReference type="AlphaFoldDB" id="A0AAV7I200"/>
<evidence type="ECO:0000313" key="3">
    <source>
        <dbReference type="Proteomes" id="UP000826195"/>
    </source>
</evidence>
<dbReference type="Proteomes" id="UP000826195">
    <property type="component" value="Unassembled WGS sequence"/>
</dbReference>
<reference evidence="2 3" key="1">
    <citation type="journal article" date="2021" name="J. Hered.">
        <title>A chromosome-level genome assembly of the parasitoid wasp, Cotesia glomerata (Hymenoptera: Braconidae).</title>
        <authorList>
            <person name="Pinto B.J."/>
            <person name="Weis J.J."/>
            <person name="Gamble T."/>
            <person name="Ode P.J."/>
            <person name="Paul R."/>
            <person name="Zaspel J.M."/>
        </authorList>
    </citation>
    <scope>NUCLEOTIDE SEQUENCE [LARGE SCALE GENOMIC DNA]</scope>
    <source>
        <strain evidence="2">CgM1</strain>
    </source>
</reference>
<dbReference type="EMBL" id="JAHXZJ010002609">
    <property type="protein sequence ID" value="KAH0539838.1"/>
    <property type="molecule type" value="Genomic_DNA"/>
</dbReference>
<organism evidence="2 3">
    <name type="scientific">Cotesia glomerata</name>
    <name type="common">Lepidopteran parasitic wasp</name>
    <name type="synonym">Apanteles glomeratus</name>
    <dbReference type="NCBI Taxonomy" id="32391"/>
    <lineage>
        <taxon>Eukaryota</taxon>
        <taxon>Metazoa</taxon>
        <taxon>Ecdysozoa</taxon>
        <taxon>Arthropoda</taxon>
        <taxon>Hexapoda</taxon>
        <taxon>Insecta</taxon>
        <taxon>Pterygota</taxon>
        <taxon>Neoptera</taxon>
        <taxon>Endopterygota</taxon>
        <taxon>Hymenoptera</taxon>
        <taxon>Apocrita</taxon>
        <taxon>Ichneumonoidea</taxon>
        <taxon>Braconidae</taxon>
        <taxon>Microgastrinae</taxon>
        <taxon>Cotesia</taxon>
    </lineage>
</organism>
<comment type="caution">
    <text evidence="2">The sequence shown here is derived from an EMBL/GenBank/DDBJ whole genome shotgun (WGS) entry which is preliminary data.</text>
</comment>
<protein>
    <submittedName>
        <fullName evidence="2">Uncharacterized protein</fullName>
    </submittedName>
</protein>
<sequence>MVKLYSYEVVDHPLREGKTRVSGDRKRIKGRGTANPSERAAASCHQQTFDPAANFTPSYYTHSPLSCKRQLESLNRPRELFTHSQHR</sequence>
<evidence type="ECO:0000313" key="2">
    <source>
        <dbReference type="EMBL" id="KAH0539838.1"/>
    </source>
</evidence>
<gene>
    <name evidence="2" type="ORF">KQX54_008799</name>
</gene>
<proteinExistence type="predicted"/>
<keyword evidence="3" id="KW-1185">Reference proteome</keyword>
<name>A0AAV7I200_COTGL</name>
<evidence type="ECO:0000256" key="1">
    <source>
        <dbReference type="SAM" id="MobiDB-lite"/>
    </source>
</evidence>